<gene>
    <name evidence="1" type="primary">PARPA_03679.1 scaffold 9273</name>
</gene>
<dbReference type="Proteomes" id="UP000054107">
    <property type="component" value="Unassembled WGS sequence"/>
</dbReference>
<reference evidence="1 2" key="1">
    <citation type="submission" date="2014-09" db="EMBL/GenBank/DDBJ databases">
        <authorList>
            <person name="Ellenberger Sabrina"/>
        </authorList>
    </citation>
    <scope>NUCLEOTIDE SEQUENCE [LARGE SCALE GENOMIC DNA]</scope>
    <source>
        <strain evidence="1 2">CBS 412.66</strain>
    </source>
</reference>
<evidence type="ECO:0000313" key="1">
    <source>
        <dbReference type="EMBL" id="CEP10060.1"/>
    </source>
</evidence>
<dbReference type="AlphaFoldDB" id="A0A0B7N3H1"/>
<proteinExistence type="predicted"/>
<evidence type="ECO:0000313" key="2">
    <source>
        <dbReference type="Proteomes" id="UP000054107"/>
    </source>
</evidence>
<sequence>MFKAKIYEKKRKVFEQKKVNASDGEHATCLDCGETGHYFKCKLYEDDDSAIQVGTSSKKCKQSVDVKSQQQQVKRQKTQVSDDTSICSKCKQRGHKSLRSYLCDNNKAYARRLAFNNCIFDT</sequence>
<keyword evidence="2" id="KW-1185">Reference proteome</keyword>
<protein>
    <submittedName>
        <fullName evidence="1">Uncharacterized protein</fullName>
    </submittedName>
</protein>
<name>A0A0B7N3H1_9FUNG</name>
<dbReference type="EMBL" id="LN723094">
    <property type="protein sequence ID" value="CEP10060.1"/>
    <property type="molecule type" value="Genomic_DNA"/>
</dbReference>
<organism evidence="1 2">
    <name type="scientific">Parasitella parasitica</name>
    <dbReference type="NCBI Taxonomy" id="35722"/>
    <lineage>
        <taxon>Eukaryota</taxon>
        <taxon>Fungi</taxon>
        <taxon>Fungi incertae sedis</taxon>
        <taxon>Mucoromycota</taxon>
        <taxon>Mucoromycotina</taxon>
        <taxon>Mucoromycetes</taxon>
        <taxon>Mucorales</taxon>
        <taxon>Mucorineae</taxon>
        <taxon>Mucoraceae</taxon>
        <taxon>Parasitella</taxon>
    </lineage>
</organism>
<dbReference type="OrthoDB" id="2254989at2759"/>
<accession>A0A0B7N3H1</accession>